<accession>W9RMK5</accession>
<dbReference type="Proteomes" id="UP000030645">
    <property type="component" value="Unassembled WGS sequence"/>
</dbReference>
<gene>
    <name evidence="1" type="ORF">L484_010056</name>
</gene>
<keyword evidence="2" id="KW-1185">Reference proteome</keyword>
<protein>
    <submittedName>
        <fullName evidence="1">Uncharacterized protein</fullName>
    </submittedName>
</protein>
<dbReference type="EMBL" id="KE344931">
    <property type="protein sequence ID" value="EXB87077.1"/>
    <property type="molecule type" value="Genomic_DNA"/>
</dbReference>
<dbReference type="PANTHER" id="PTHR33018">
    <property type="entry name" value="OS10G0338966 PROTEIN-RELATED"/>
    <property type="match status" value="1"/>
</dbReference>
<dbReference type="AlphaFoldDB" id="W9RMK5"/>
<evidence type="ECO:0000313" key="2">
    <source>
        <dbReference type="Proteomes" id="UP000030645"/>
    </source>
</evidence>
<sequence>MDNPYPRQTRKCEHIPIDENNWKKVDNKYKNLIWETIQVINTKEKKKGLLLTEGSNDVLTMALGTPEHSRKVRGVGAYVTPKTYFSKPTKSMREILLEHQQWMLNRDKR</sequence>
<reference evidence="2" key="1">
    <citation type="submission" date="2013-01" db="EMBL/GenBank/DDBJ databases">
        <title>Draft Genome Sequence of a Mulberry Tree, Morus notabilis C.K. Schneid.</title>
        <authorList>
            <person name="He N."/>
            <person name="Zhao S."/>
        </authorList>
    </citation>
    <scope>NUCLEOTIDE SEQUENCE</scope>
</reference>
<name>W9RMK5_9ROSA</name>
<organism evidence="1 2">
    <name type="scientific">Morus notabilis</name>
    <dbReference type="NCBI Taxonomy" id="981085"/>
    <lineage>
        <taxon>Eukaryota</taxon>
        <taxon>Viridiplantae</taxon>
        <taxon>Streptophyta</taxon>
        <taxon>Embryophyta</taxon>
        <taxon>Tracheophyta</taxon>
        <taxon>Spermatophyta</taxon>
        <taxon>Magnoliopsida</taxon>
        <taxon>eudicotyledons</taxon>
        <taxon>Gunneridae</taxon>
        <taxon>Pentapetalae</taxon>
        <taxon>rosids</taxon>
        <taxon>fabids</taxon>
        <taxon>Rosales</taxon>
        <taxon>Moraceae</taxon>
        <taxon>Moreae</taxon>
        <taxon>Morus</taxon>
    </lineage>
</organism>
<evidence type="ECO:0000313" key="1">
    <source>
        <dbReference type="EMBL" id="EXB87077.1"/>
    </source>
</evidence>
<proteinExistence type="predicted"/>
<dbReference type="PANTHER" id="PTHR33018:SF31">
    <property type="entry name" value="TRANSPOSASE, PTTA_EN_SPM, PLANT"/>
    <property type="match status" value="1"/>
</dbReference>